<dbReference type="Proteomes" id="UP000887575">
    <property type="component" value="Unassembled WGS sequence"/>
</dbReference>
<accession>A0AAF3FQN2</accession>
<evidence type="ECO:0000313" key="2">
    <source>
        <dbReference type="Proteomes" id="UP000887575"/>
    </source>
</evidence>
<evidence type="ECO:0000256" key="1">
    <source>
        <dbReference type="SAM" id="MobiDB-lite"/>
    </source>
</evidence>
<name>A0AAF3FQN2_9BILA</name>
<organism evidence="2 3">
    <name type="scientific">Mesorhabditis belari</name>
    <dbReference type="NCBI Taxonomy" id="2138241"/>
    <lineage>
        <taxon>Eukaryota</taxon>
        <taxon>Metazoa</taxon>
        <taxon>Ecdysozoa</taxon>
        <taxon>Nematoda</taxon>
        <taxon>Chromadorea</taxon>
        <taxon>Rhabditida</taxon>
        <taxon>Rhabditina</taxon>
        <taxon>Rhabditomorpha</taxon>
        <taxon>Rhabditoidea</taxon>
        <taxon>Rhabditidae</taxon>
        <taxon>Mesorhabditinae</taxon>
        <taxon>Mesorhabditis</taxon>
    </lineage>
</organism>
<protein>
    <submittedName>
        <fullName evidence="3">Uncharacterized protein</fullName>
    </submittedName>
</protein>
<dbReference type="WBParaSite" id="MBELARI_LOCUS9307">
    <property type="protein sequence ID" value="MBELARI_LOCUS9307"/>
    <property type="gene ID" value="MBELARI_LOCUS9307"/>
</dbReference>
<feature type="region of interest" description="Disordered" evidence="1">
    <location>
        <begin position="1"/>
        <end position="83"/>
    </location>
</feature>
<dbReference type="AlphaFoldDB" id="A0AAF3FQN2"/>
<feature type="compositionally biased region" description="Polar residues" evidence="1">
    <location>
        <begin position="20"/>
        <end position="29"/>
    </location>
</feature>
<evidence type="ECO:0000313" key="3">
    <source>
        <dbReference type="WBParaSite" id="MBELARI_LOCUS9307"/>
    </source>
</evidence>
<feature type="compositionally biased region" description="Acidic residues" evidence="1">
    <location>
        <begin position="1"/>
        <end position="17"/>
    </location>
</feature>
<sequence>MEPLCEEDSSSVDDSDNDSQTALNESNRLNGDEHEDLEMGMTLRGIHKDTSPYCKRRGNRRKTDSRRQQKEQQKKQRDRAASMFSVSSDILKVQGYSSQFRSLLSARLSSRRDSVPNVHIQGTTPTPETKSGFRFQVFKFS</sequence>
<keyword evidence="2" id="KW-1185">Reference proteome</keyword>
<feature type="compositionally biased region" description="Basic and acidic residues" evidence="1">
    <location>
        <begin position="61"/>
        <end position="80"/>
    </location>
</feature>
<proteinExistence type="predicted"/>
<reference evidence="3" key="1">
    <citation type="submission" date="2024-02" db="UniProtKB">
        <authorList>
            <consortium name="WormBaseParasite"/>
        </authorList>
    </citation>
    <scope>IDENTIFICATION</scope>
</reference>